<evidence type="ECO:0000313" key="2">
    <source>
        <dbReference type="Proteomes" id="UP000490535"/>
    </source>
</evidence>
<organism evidence="1 2">
    <name type="scientific">Acinetobacter bereziniae</name>
    <name type="common">Acinetobacter genomosp. 10</name>
    <dbReference type="NCBI Taxonomy" id="106648"/>
    <lineage>
        <taxon>Bacteria</taxon>
        <taxon>Pseudomonadati</taxon>
        <taxon>Pseudomonadota</taxon>
        <taxon>Gammaproteobacteria</taxon>
        <taxon>Moraxellales</taxon>
        <taxon>Moraxellaceae</taxon>
        <taxon>Acinetobacter</taxon>
    </lineage>
</organism>
<dbReference type="EMBL" id="WNDP01000098">
    <property type="protein sequence ID" value="KAF1022097.1"/>
    <property type="molecule type" value="Genomic_DNA"/>
</dbReference>
<comment type="caution">
    <text evidence="1">The sequence shown here is derived from an EMBL/GenBank/DDBJ whole genome shotgun (WGS) entry which is preliminary data.</text>
</comment>
<protein>
    <recommendedName>
        <fullName evidence="3">Inovirus Gp2 family protein</fullName>
    </recommendedName>
</protein>
<evidence type="ECO:0000313" key="1">
    <source>
        <dbReference type="EMBL" id="KAF1022097.1"/>
    </source>
</evidence>
<evidence type="ECO:0008006" key="3">
    <source>
        <dbReference type="Google" id="ProtNLM"/>
    </source>
</evidence>
<dbReference type="AlphaFoldDB" id="A0A833UT73"/>
<accession>A0A833UT73</accession>
<sequence length="333" mass="39124">MKLNSIVDNRMLNETETLIALEQLILNVSHTLDSELLTHRRNEQKLRAYARQCCDLIPVFKQLISQDFQLMFPVDQFKRVLDIANRLFLQYGLTEQEIPYVDQYNEICQAMYVSPAAFQWDRRKFHDQECNNRVELEMYLGNLIQKHCKTLWVRVELKYFSDSLDEISILDVDRHFKAFRKRLSDKDTCFRDLVGYAWALEQGGETGAYHVHLLLIYNGSLRQSEWKIASEVCALWENMTDGLGTAYNLQDAKHRATYQATGRDGLGLVERKDVSKIANAFRLALYLTQPEKYDQRLRAKLPKMRTFACGQFKPSPYMLRQSYRSAKEFELPF</sequence>
<proteinExistence type="predicted"/>
<gene>
    <name evidence="1" type="ORF">GAK29_03265</name>
</gene>
<reference evidence="2" key="1">
    <citation type="journal article" date="2020" name="MBio">
        <title>Horizontal gene transfer to a defensive symbiont with a reduced genome amongst a multipartite beetle microbiome.</title>
        <authorList>
            <person name="Waterworth S.C."/>
            <person name="Florez L.V."/>
            <person name="Rees E.R."/>
            <person name="Hertweck C."/>
            <person name="Kaltenpoth M."/>
            <person name="Kwan J.C."/>
        </authorList>
    </citation>
    <scope>NUCLEOTIDE SEQUENCE [LARGE SCALE GENOMIC DNA]</scope>
</reference>
<dbReference type="Proteomes" id="UP000490535">
    <property type="component" value="Unassembled WGS sequence"/>
</dbReference>
<name>A0A833UT73_ACIBZ</name>